<keyword evidence="8 12" id="KW-0139">CF(1)</keyword>
<feature type="domain" description="ATP synthase F1 complex delta/epsilon subunit N-terminal" evidence="15">
    <location>
        <begin position="10"/>
        <end position="90"/>
    </location>
</feature>
<keyword evidence="9 12" id="KW-0066">ATP synthesis</keyword>
<accession>A0A1I1SL43</accession>
<evidence type="ECO:0000256" key="10">
    <source>
        <dbReference type="ARBA" id="ARBA00030215"/>
    </source>
</evidence>
<keyword evidence="12" id="KW-0375">Hydrogen ion transport</keyword>
<dbReference type="Proteomes" id="UP000265862">
    <property type="component" value="Unassembled WGS sequence"/>
</dbReference>
<evidence type="ECO:0000256" key="5">
    <source>
        <dbReference type="ARBA" id="ARBA00022448"/>
    </source>
</evidence>
<evidence type="ECO:0000256" key="7">
    <source>
        <dbReference type="ARBA" id="ARBA00023136"/>
    </source>
</evidence>
<evidence type="ECO:0000256" key="6">
    <source>
        <dbReference type="ARBA" id="ARBA00023065"/>
    </source>
</evidence>
<name>A0A1I1SL43_9LACO</name>
<dbReference type="RefSeq" id="WP_090093230.1">
    <property type="nucleotide sequence ID" value="NZ_CBCRVU010000001.1"/>
</dbReference>
<feature type="domain" description="ATP synthase epsilon subunit C-terminal" evidence="14">
    <location>
        <begin position="96"/>
        <end position="140"/>
    </location>
</feature>
<evidence type="ECO:0000259" key="15">
    <source>
        <dbReference type="Pfam" id="PF02823"/>
    </source>
</evidence>
<evidence type="ECO:0000256" key="4">
    <source>
        <dbReference type="ARBA" id="ARBA00014480"/>
    </source>
</evidence>
<evidence type="ECO:0000313" key="16">
    <source>
        <dbReference type="EMBL" id="RHW54457.1"/>
    </source>
</evidence>
<dbReference type="NCBIfam" id="NF001846">
    <property type="entry name" value="PRK00571.1-3"/>
    <property type="match status" value="1"/>
</dbReference>
<keyword evidence="7 12" id="KW-0472">Membrane</keyword>
<proteinExistence type="inferred from homology"/>
<comment type="subunit">
    <text evidence="12 13">F-type ATPases have 2 components, CF(1) - the catalytic core - and CF(0) - the membrane proton channel. CF(1) has five subunits: alpha(3), beta(3), gamma(1), delta(1), epsilon(1). CF(0) has three main subunits: a, b and c.</text>
</comment>
<evidence type="ECO:0000259" key="14">
    <source>
        <dbReference type="Pfam" id="PF00401"/>
    </source>
</evidence>
<dbReference type="InterPro" id="IPR020546">
    <property type="entry name" value="ATP_synth_F1_dsu/esu_N"/>
</dbReference>
<dbReference type="Gene3D" id="1.20.5.440">
    <property type="entry name" value="ATP synthase delta/epsilon subunit, C-terminal domain"/>
    <property type="match status" value="1"/>
</dbReference>
<gene>
    <name evidence="12" type="primary">atpC</name>
    <name evidence="16" type="ORF">DS835_05255</name>
    <name evidence="17" type="ORF">SAMN04487792_1024</name>
</gene>
<dbReference type="Gene3D" id="2.60.15.10">
    <property type="entry name" value="F0F1 ATP synthase delta/epsilon subunit, N-terminal"/>
    <property type="match status" value="1"/>
</dbReference>
<dbReference type="EMBL" id="QOCV01000006">
    <property type="protein sequence ID" value="RHW54457.1"/>
    <property type="molecule type" value="Genomic_DNA"/>
</dbReference>
<evidence type="ECO:0000256" key="8">
    <source>
        <dbReference type="ARBA" id="ARBA00023196"/>
    </source>
</evidence>
<dbReference type="PANTHER" id="PTHR13822">
    <property type="entry name" value="ATP SYNTHASE DELTA/EPSILON CHAIN"/>
    <property type="match status" value="1"/>
</dbReference>
<dbReference type="STRING" id="1505723.SAMN04487792_1024"/>
<evidence type="ECO:0000256" key="11">
    <source>
        <dbReference type="ARBA" id="ARBA00031795"/>
    </source>
</evidence>
<reference evidence="17" key="1">
    <citation type="submission" date="2016-10" db="EMBL/GenBank/DDBJ databases">
        <authorList>
            <person name="de Groot N.N."/>
        </authorList>
    </citation>
    <scope>NUCLEOTIDE SEQUENCE [LARGE SCALE GENOMIC DNA]</scope>
    <source>
        <strain evidence="17">R-53102</strain>
    </source>
</reference>
<evidence type="ECO:0000313" key="17">
    <source>
        <dbReference type="EMBL" id="SFD47176.1"/>
    </source>
</evidence>
<reference evidence="16 19" key="3">
    <citation type="submission" date="2018-07" db="EMBL/GenBank/DDBJ databases">
        <title>Genome sequences of six Lactobacillus spp. isolated from bumble bee guts.</title>
        <authorList>
            <person name="Motta E.V.S."/>
            <person name="Moran N.A."/>
        </authorList>
    </citation>
    <scope>NUCLEOTIDE SEQUENCE [LARGE SCALE GENOMIC DNA]</scope>
    <source>
        <strain evidence="16 19">OCC3</strain>
    </source>
</reference>
<evidence type="ECO:0000256" key="3">
    <source>
        <dbReference type="ARBA" id="ARBA00005712"/>
    </source>
</evidence>
<sequence length="145" mass="16319">MADPEKLFIVNVVTPDGLIFSHHCSLVEMRAIDGQRSIMYNHLPILTPLTIGEIRVKRGREMNETVNHIAISGGYFEFSNNVATIIADSAERSTRINLSRAEAAKKRAQSELKKAKSMHDQRSIERAQVALRRAVNRISVYNSDN</sequence>
<dbReference type="Proteomes" id="UP000199599">
    <property type="component" value="Unassembled WGS sequence"/>
</dbReference>
<evidence type="ECO:0000256" key="12">
    <source>
        <dbReference type="HAMAP-Rule" id="MF_00530"/>
    </source>
</evidence>
<evidence type="ECO:0000256" key="13">
    <source>
        <dbReference type="RuleBase" id="RU003656"/>
    </source>
</evidence>
<dbReference type="InterPro" id="IPR020547">
    <property type="entry name" value="ATP_synth_F1_esu_C"/>
</dbReference>
<dbReference type="NCBIfam" id="TIGR01216">
    <property type="entry name" value="ATP_synt_epsi"/>
    <property type="match status" value="1"/>
</dbReference>
<protein>
    <recommendedName>
        <fullName evidence="4 12">ATP synthase epsilon chain</fullName>
    </recommendedName>
    <alternativeName>
        <fullName evidence="11 12">ATP synthase F1 sector epsilon subunit</fullName>
    </alternativeName>
    <alternativeName>
        <fullName evidence="10 12">F-ATPase epsilon subunit</fullName>
    </alternativeName>
</protein>
<dbReference type="GO" id="GO:0005524">
    <property type="term" value="F:ATP binding"/>
    <property type="evidence" value="ECO:0007669"/>
    <property type="project" value="UniProtKB-UniRule"/>
</dbReference>
<evidence type="ECO:0000256" key="9">
    <source>
        <dbReference type="ARBA" id="ARBA00023310"/>
    </source>
</evidence>
<dbReference type="CDD" id="cd12152">
    <property type="entry name" value="F1-ATPase_delta"/>
    <property type="match status" value="1"/>
</dbReference>
<dbReference type="Pfam" id="PF02823">
    <property type="entry name" value="ATP-synt_DE_N"/>
    <property type="match status" value="1"/>
</dbReference>
<organism evidence="17 18">
    <name type="scientific">Lactobacillus bombicola</name>
    <dbReference type="NCBI Taxonomy" id="1505723"/>
    <lineage>
        <taxon>Bacteria</taxon>
        <taxon>Bacillati</taxon>
        <taxon>Bacillota</taxon>
        <taxon>Bacilli</taxon>
        <taxon>Lactobacillales</taxon>
        <taxon>Lactobacillaceae</taxon>
        <taxon>Lactobacillus</taxon>
    </lineage>
</organism>
<dbReference type="EMBL" id="FOMN01000004">
    <property type="protein sequence ID" value="SFD47176.1"/>
    <property type="molecule type" value="Genomic_DNA"/>
</dbReference>
<dbReference type="AlphaFoldDB" id="A0A1I1SL43"/>
<dbReference type="InterPro" id="IPR001469">
    <property type="entry name" value="ATP_synth_F1_dsu/esu"/>
</dbReference>
<dbReference type="SUPFAM" id="SSF51344">
    <property type="entry name" value="Epsilon subunit of F1F0-ATP synthase N-terminal domain"/>
    <property type="match status" value="1"/>
</dbReference>
<dbReference type="Pfam" id="PF00401">
    <property type="entry name" value="ATP-synt_DE"/>
    <property type="match status" value="1"/>
</dbReference>
<keyword evidence="12" id="KW-1003">Cell membrane</keyword>
<dbReference type="PANTHER" id="PTHR13822:SF10">
    <property type="entry name" value="ATP SYNTHASE EPSILON CHAIN, CHLOROPLASTIC"/>
    <property type="match status" value="1"/>
</dbReference>
<dbReference type="InterPro" id="IPR036771">
    <property type="entry name" value="ATPsynth_dsu/esu_N"/>
</dbReference>
<dbReference type="GO" id="GO:0005886">
    <property type="term" value="C:plasma membrane"/>
    <property type="evidence" value="ECO:0007669"/>
    <property type="project" value="UniProtKB-SubCell"/>
</dbReference>
<reference evidence="18" key="2">
    <citation type="submission" date="2016-10" db="EMBL/GenBank/DDBJ databases">
        <authorList>
            <person name="Varghese N."/>
            <person name="Submissions S."/>
        </authorList>
    </citation>
    <scope>NUCLEOTIDE SEQUENCE [LARGE SCALE GENOMIC DNA]</scope>
    <source>
        <strain evidence="18">R-53102</strain>
    </source>
</reference>
<dbReference type="GO" id="GO:0046933">
    <property type="term" value="F:proton-transporting ATP synthase activity, rotational mechanism"/>
    <property type="evidence" value="ECO:0007669"/>
    <property type="project" value="UniProtKB-UniRule"/>
</dbReference>
<dbReference type="HAMAP" id="MF_00530">
    <property type="entry name" value="ATP_synth_epsil_bac"/>
    <property type="match status" value="1"/>
</dbReference>
<evidence type="ECO:0000313" key="18">
    <source>
        <dbReference type="Proteomes" id="UP000199599"/>
    </source>
</evidence>
<evidence type="ECO:0000313" key="19">
    <source>
        <dbReference type="Proteomes" id="UP000265862"/>
    </source>
</evidence>
<comment type="similarity">
    <text evidence="3 12 13">Belongs to the ATPase epsilon chain family.</text>
</comment>
<dbReference type="GO" id="GO:0012505">
    <property type="term" value="C:endomembrane system"/>
    <property type="evidence" value="ECO:0007669"/>
    <property type="project" value="UniProtKB-SubCell"/>
</dbReference>
<keyword evidence="5 12" id="KW-0813">Transport</keyword>
<dbReference type="GO" id="GO:0045259">
    <property type="term" value="C:proton-transporting ATP synthase complex"/>
    <property type="evidence" value="ECO:0007669"/>
    <property type="project" value="UniProtKB-KW"/>
</dbReference>
<evidence type="ECO:0000256" key="2">
    <source>
        <dbReference type="ARBA" id="ARBA00004184"/>
    </source>
</evidence>
<comment type="subcellular location">
    <subcellularLocation>
        <location evidence="12">Cell membrane</location>
        <topology evidence="12">Peripheral membrane protein</topology>
    </subcellularLocation>
    <subcellularLocation>
        <location evidence="2">Endomembrane system</location>
        <topology evidence="2">Peripheral membrane protein</topology>
    </subcellularLocation>
</comment>
<keyword evidence="6 12" id="KW-0406">Ion transport</keyword>
<evidence type="ECO:0000256" key="1">
    <source>
        <dbReference type="ARBA" id="ARBA00003543"/>
    </source>
</evidence>
<comment type="function">
    <text evidence="1 12">Produces ATP from ADP in the presence of a proton gradient across the membrane.</text>
</comment>